<dbReference type="EMBL" id="PRDL01000001">
    <property type="protein sequence ID" value="MBE8718715.1"/>
    <property type="molecule type" value="Genomic_DNA"/>
</dbReference>
<dbReference type="SUPFAM" id="SSF51430">
    <property type="entry name" value="NAD(P)-linked oxidoreductase"/>
    <property type="match status" value="1"/>
</dbReference>
<dbReference type="Gene3D" id="3.20.20.100">
    <property type="entry name" value="NADP-dependent oxidoreductase domain"/>
    <property type="match status" value="1"/>
</dbReference>
<dbReference type="RefSeq" id="WP_193911493.1">
    <property type="nucleotide sequence ID" value="NZ_PRDL01000001.1"/>
</dbReference>
<dbReference type="GO" id="GO:0016491">
    <property type="term" value="F:oxidoreductase activity"/>
    <property type="evidence" value="ECO:0007669"/>
    <property type="project" value="InterPro"/>
</dbReference>
<evidence type="ECO:0000313" key="2">
    <source>
        <dbReference type="EMBL" id="MBE8718715.1"/>
    </source>
</evidence>
<dbReference type="InterPro" id="IPR023210">
    <property type="entry name" value="NADP_OxRdtase_dom"/>
</dbReference>
<gene>
    <name evidence="2" type="ORF">C4F51_16185</name>
</gene>
<feature type="domain" description="NADP-dependent oxidoreductase" evidence="1">
    <location>
        <begin position="16"/>
        <end position="227"/>
    </location>
</feature>
<reference evidence="2" key="1">
    <citation type="submission" date="2018-07" db="EMBL/GenBank/DDBJ databases">
        <title>Genome assembly of strain Ka43.</title>
        <authorList>
            <person name="Kukolya J."/>
            <person name="Nagy I."/>
            <person name="Horvath B."/>
            <person name="Toth A."/>
        </authorList>
    </citation>
    <scope>NUCLEOTIDE SEQUENCE</scope>
    <source>
        <strain evidence="2">KB43</strain>
    </source>
</reference>
<organism evidence="2 3">
    <name type="scientific">Cellvibrio polysaccharolyticus</name>
    <dbReference type="NCBI Taxonomy" id="2082724"/>
    <lineage>
        <taxon>Bacteria</taxon>
        <taxon>Pseudomonadati</taxon>
        <taxon>Pseudomonadota</taxon>
        <taxon>Gammaproteobacteria</taxon>
        <taxon>Cellvibrionales</taxon>
        <taxon>Cellvibrionaceae</taxon>
        <taxon>Cellvibrio</taxon>
    </lineage>
</organism>
<dbReference type="InterPro" id="IPR020471">
    <property type="entry name" value="AKR"/>
</dbReference>
<dbReference type="CDD" id="cd19095">
    <property type="entry name" value="AKR_PA4992-like"/>
    <property type="match status" value="1"/>
</dbReference>
<dbReference type="InterPro" id="IPR053135">
    <property type="entry name" value="AKR2_Oxidoreductase"/>
</dbReference>
<evidence type="ECO:0000313" key="3">
    <source>
        <dbReference type="Proteomes" id="UP000652567"/>
    </source>
</evidence>
<dbReference type="PRINTS" id="PR00069">
    <property type="entry name" value="ALDKETRDTASE"/>
</dbReference>
<accession>A0A928V7T5</accession>
<dbReference type="InterPro" id="IPR036812">
    <property type="entry name" value="NAD(P)_OxRdtase_dom_sf"/>
</dbReference>
<name>A0A928V7T5_9GAMM</name>
<dbReference type="Pfam" id="PF00248">
    <property type="entry name" value="Aldo_ket_red"/>
    <property type="match status" value="1"/>
</dbReference>
<sequence>MMTNNPLGKTGMLVSPLGLGTVKLGRNQDVKYPNAFTIPDDRQASALIACAREAGINLIDTAPAYGNSEERLGKLLAGQRQNWIICSKAGEEFHNGRSAFNFTPEHLRYSIARSLQRLNTDYLDLLLIHSDGNDTDIIHRYEVFNTLATLKQAGWIRAFGFSGKTCEGGLLASRYADVLMVTFNTGYQDERPVIEACHQNGVGVLIKKALASGHLTSAQPHDDPVQQSMNLVLGQAGVSSAIIGTINPAHLLDNVRNASAALHLKQARN</sequence>
<dbReference type="PANTHER" id="PTHR43312">
    <property type="entry name" value="D-THREO-ALDOSE 1-DEHYDROGENASE"/>
    <property type="match status" value="1"/>
</dbReference>
<dbReference type="AlphaFoldDB" id="A0A928V7T5"/>
<comment type="caution">
    <text evidence="2">The sequence shown here is derived from an EMBL/GenBank/DDBJ whole genome shotgun (WGS) entry which is preliminary data.</text>
</comment>
<protein>
    <submittedName>
        <fullName evidence="2">Aldo/keto reductase</fullName>
    </submittedName>
</protein>
<dbReference type="PANTHER" id="PTHR43312:SF1">
    <property type="entry name" value="NADP-DEPENDENT OXIDOREDUCTASE DOMAIN-CONTAINING PROTEIN"/>
    <property type="match status" value="1"/>
</dbReference>
<evidence type="ECO:0000259" key="1">
    <source>
        <dbReference type="Pfam" id="PF00248"/>
    </source>
</evidence>
<dbReference type="Proteomes" id="UP000652567">
    <property type="component" value="Unassembled WGS sequence"/>
</dbReference>
<proteinExistence type="predicted"/>
<keyword evidence="3" id="KW-1185">Reference proteome</keyword>